<dbReference type="InterPro" id="IPR010982">
    <property type="entry name" value="Lambda_DNA-bd_dom_sf"/>
</dbReference>
<dbReference type="SUPFAM" id="SSF47413">
    <property type="entry name" value="lambda repressor-like DNA-binding domains"/>
    <property type="match status" value="1"/>
</dbReference>
<reference evidence="1 2" key="1">
    <citation type="submission" date="2021-03" db="EMBL/GenBank/DDBJ databases">
        <title>Whole genome sequence of Jiella sp. MQZ13P-4.</title>
        <authorList>
            <person name="Tuo L."/>
        </authorList>
    </citation>
    <scope>NUCLEOTIDE SEQUENCE [LARGE SCALE GENOMIC DNA]</scope>
    <source>
        <strain evidence="1 2">MQZ13P-4</strain>
    </source>
</reference>
<keyword evidence="2" id="KW-1185">Reference proteome</keyword>
<organism evidence="1 2">
    <name type="scientific">Jiella sonneratiae</name>
    <dbReference type="NCBI Taxonomy" id="2816856"/>
    <lineage>
        <taxon>Bacteria</taxon>
        <taxon>Pseudomonadati</taxon>
        <taxon>Pseudomonadota</taxon>
        <taxon>Alphaproteobacteria</taxon>
        <taxon>Hyphomicrobiales</taxon>
        <taxon>Aurantimonadaceae</taxon>
        <taxon>Jiella</taxon>
    </lineage>
</organism>
<evidence type="ECO:0000313" key="1">
    <source>
        <dbReference type="EMBL" id="MBO0903280.1"/>
    </source>
</evidence>
<evidence type="ECO:0000313" key="2">
    <source>
        <dbReference type="Proteomes" id="UP000664288"/>
    </source>
</evidence>
<proteinExistence type="predicted"/>
<dbReference type="Proteomes" id="UP000664288">
    <property type="component" value="Unassembled WGS sequence"/>
</dbReference>
<dbReference type="EMBL" id="JAFMPY010000005">
    <property type="protein sequence ID" value="MBO0903280.1"/>
    <property type="molecule type" value="Genomic_DNA"/>
</dbReference>
<accession>A0ABS3J2B3</accession>
<name>A0ABS3J2B3_9HYPH</name>
<gene>
    <name evidence="1" type="ORF">J1C47_06465</name>
</gene>
<comment type="caution">
    <text evidence="1">The sequence shown here is derived from an EMBL/GenBank/DDBJ whole genome shotgun (WGS) entry which is preliminary data.</text>
</comment>
<sequence length="92" mass="10120">MRELTPSELGRMIGVSGLHILQFENGTRRLRSSDSQALAGVLNAKWLIVEEPAISVPKSDQLAVVRRRILRLVQSRAAVGRPSSVEMIDGEV</sequence>
<protein>
    <submittedName>
        <fullName evidence="1">Helix-turn-helix transcriptional regulator</fullName>
    </submittedName>
</protein>